<proteinExistence type="predicted"/>
<accession>A0A9C6X9W6</accession>
<gene>
    <name evidence="3" type="primary">LOC113216939</name>
</gene>
<protein>
    <submittedName>
        <fullName evidence="3">Uncharacterized protein LOC113216939</fullName>
    </submittedName>
</protein>
<dbReference type="AlphaFoldDB" id="A0A9C6X9W6"/>
<keyword evidence="1" id="KW-1133">Transmembrane helix</keyword>
<reference evidence="3" key="1">
    <citation type="submission" date="2025-08" db="UniProtKB">
        <authorList>
            <consortium name="RefSeq"/>
        </authorList>
    </citation>
    <scope>IDENTIFICATION</scope>
    <source>
        <tissue evidence="3">Whole organism</tissue>
    </source>
</reference>
<evidence type="ECO:0000256" key="1">
    <source>
        <dbReference type="SAM" id="Phobius"/>
    </source>
</evidence>
<organism evidence="2 3">
    <name type="scientific">Frankliniella occidentalis</name>
    <name type="common">Western flower thrips</name>
    <name type="synonym">Euthrips occidentalis</name>
    <dbReference type="NCBI Taxonomy" id="133901"/>
    <lineage>
        <taxon>Eukaryota</taxon>
        <taxon>Metazoa</taxon>
        <taxon>Ecdysozoa</taxon>
        <taxon>Arthropoda</taxon>
        <taxon>Hexapoda</taxon>
        <taxon>Insecta</taxon>
        <taxon>Pterygota</taxon>
        <taxon>Neoptera</taxon>
        <taxon>Paraneoptera</taxon>
        <taxon>Thysanoptera</taxon>
        <taxon>Terebrantia</taxon>
        <taxon>Thripoidea</taxon>
        <taxon>Thripidae</taxon>
        <taxon>Frankliniella</taxon>
    </lineage>
</organism>
<dbReference type="Proteomes" id="UP000504606">
    <property type="component" value="Unplaced"/>
</dbReference>
<keyword evidence="1" id="KW-0472">Membrane</keyword>
<name>A0A9C6X9W6_FRAOC</name>
<feature type="transmembrane region" description="Helical" evidence="1">
    <location>
        <begin position="97"/>
        <end position="118"/>
    </location>
</feature>
<dbReference type="KEGG" id="foc:113216939"/>
<dbReference type="RefSeq" id="XP_052131843.1">
    <property type="nucleotide sequence ID" value="XM_052275883.1"/>
</dbReference>
<feature type="transmembrane region" description="Helical" evidence="1">
    <location>
        <begin position="138"/>
        <end position="160"/>
    </location>
</feature>
<evidence type="ECO:0000313" key="3">
    <source>
        <dbReference type="RefSeq" id="XP_052131843.1"/>
    </source>
</evidence>
<dbReference type="GeneID" id="113216939"/>
<evidence type="ECO:0000313" key="2">
    <source>
        <dbReference type="Proteomes" id="UP000504606"/>
    </source>
</evidence>
<keyword evidence="1" id="KW-0812">Transmembrane</keyword>
<keyword evidence="2" id="KW-1185">Reference proteome</keyword>
<sequence length="188" mass="19871">MVVDVSVHVKGGGPQDAPRDGALAVISLKALDSPVRSQAPGGCRHGLAVHATTAYNVAVFSCAVYFVNLVLDDVRRDGSVSILNWPILARSFSPSTLAHLLALWLVVNAGVVVANVGFRCWRCGRDSLPSPFVWDSGWVLAALLLHVAVLVVPVVAAYSVELPASATCALCFEQCDPPPATLCTHLYV</sequence>